<dbReference type="GO" id="GO:0005975">
    <property type="term" value="P:carbohydrate metabolic process"/>
    <property type="evidence" value="ECO:0007669"/>
    <property type="project" value="InterPro"/>
</dbReference>
<evidence type="ECO:0000256" key="2">
    <source>
        <dbReference type="ARBA" id="ARBA00022801"/>
    </source>
</evidence>
<feature type="chain" id="PRO_5002482137" evidence="5">
    <location>
        <begin position="26"/>
        <end position="565"/>
    </location>
</feature>
<keyword evidence="3" id="KW-0326">Glycosidase</keyword>
<dbReference type="AlphaFoldDB" id="A0A0F4YT38"/>
<organism evidence="7 8">
    <name type="scientific">Rasamsonia emersonii (strain ATCC 16479 / CBS 393.64 / IMI 116815)</name>
    <dbReference type="NCBI Taxonomy" id="1408163"/>
    <lineage>
        <taxon>Eukaryota</taxon>
        <taxon>Fungi</taxon>
        <taxon>Dikarya</taxon>
        <taxon>Ascomycota</taxon>
        <taxon>Pezizomycotina</taxon>
        <taxon>Eurotiomycetes</taxon>
        <taxon>Eurotiomycetidae</taxon>
        <taxon>Eurotiales</taxon>
        <taxon>Trichocomaceae</taxon>
        <taxon>Rasamsonia</taxon>
    </lineage>
</organism>
<keyword evidence="2" id="KW-0378">Hydrolase</keyword>
<dbReference type="PANTHER" id="PTHR12631">
    <property type="entry name" value="ALPHA-L-IDURONIDASE"/>
    <property type="match status" value="1"/>
</dbReference>
<keyword evidence="8" id="KW-1185">Reference proteome</keyword>
<accession>A0A0F4YT38</accession>
<dbReference type="SUPFAM" id="SSF51445">
    <property type="entry name" value="(Trans)glycosidases"/>
    <property type="match status" value="1"/>
</dbReference>
<keyword evidence="5" id="KW-0732">Signal</keyword>
<comment type="caution">
    <text evidence="7">The sequence shown here is derived from an EMBL/GenBank/DDBJ whole genome shotgun (WGS) entry which is preliminary data.</text>
</comment>
<dbReference type="Gene3D" id="2.60.40.1500">
    <property type="entry name" value="Glycosyl hydrolase domain, family 39"/>
    <property type="match status" value="1"/>
</dbReference>
<dbReference type="InterPro" id="IPR000514">
    <property type="entry name" value="Glyco_hydro_39"/>
</dbReference>
<dbReference type="PRINTS" id="PR00745">
    <property type="entry name" value="GLHYDRLASE39"/>
</dbReference>
<feature type="domain" description="Glycosyl hydrolases family 39 N-terminal catalytic" evidence="6">
    <location>
        <begin position="100"/>
        <end position="525"/>
    </location>
</feature>
<proteinExistence type="inferred from homology"/>
<dbReference type="OrthoDB" id="15153at2759"/>
<name>A0A0F4YT38_RASE3</name>
<dbReference type="InterPro" id="IPR051923">
    <property type="entry name" value="Glycosyl_Hydrolase_39"/>
</dbReference>
<evidence type="ECO:0000259" key="6">
    <source>
        <dbReference type="Pfam" id="PF01229"/>
    </source>
</evidence>
<dbReference type="Proteomes" id="UP000053958">
    <property type="component" value="Unassembled WGS sequence"/>
</dbReference>
<dbReference type="InterPro" id="IPR017853">
    <property type="entry name" value="GH"/>
</dbReference>
<evidence type="ECO:0000256" key="4">
    <source>
        <dbReference type="PIRSR" id="PIRSR600514-1"/>
    </source>
</evidence>
<dbReference type="EMBL" id="LASV01000231">
    <property type="protein sequence ID" value="KKA20788.1"/>
    <property type="molecule type" value="Genomic_DNA"/>
</dbReference>
<dbReference type="SUPFAM" id="SSF51011">
    <property type="entry name" value="Glycosyl hydrolase domain"/>
    <property type="match status" value="1"/>
</dbReference>
<dbReference type="STRING" id="1408163.A0A0F4YT38"/>
<dbReference type="Pfam" id="PF01229">
    <property type="entry name" value="Glyco_hydro_39"/>
    <property type="match status" value="1"/>
</dbReference>
<evidence type="ECO:0000256" key="5">
    <source>
        <dbReference type="SAM" id="SignalP"/>
    </source>
</evidence>
<dbReference type="GO" id="GO:0004553">
    <property type="term" value="F:hydrolase activity, hydrolyzing O-glycosyl compounds"/>
    <property type="evidence" value="ECO:0007669"/>
    <property type="project" value="InterPro"/>
</dbReference>
<feature type="signal peptide" evidence="5">
    <location>
        <begin position="1"/>
        <end position="25"/>
    </location>
</feature>
<comment type="similarity">
    <text evidence="1">Belongs to the glycosyl hydrolase 39 family.</text>
</comment>
<feature type="active site" description="Proton donor" evidence="4">
    <location>
        <position position="206"/>
    </location>
</feature>
<evidence type="ECO:0000256" key="3">
    <source>
        <dbReference type="ARBA" id="ARBA00023295"/>
    </source>
</evidence>
<protein>
    <submittedName>
        <fullName evidence="7">Beta-xylosidase</fullName>
    </submittedName>
</protein>
<reference evidence="7 8" key="1">
    <citation type="submission" date="2015-04" db="EMBL/GenBank/DDBJ databases">
        <authorList>
            <person name="Heijne W.H."/>
            <person name="Fedorova N.D."/>
            <person name="Nierman W.C."/>
            <person name="Vollebregt A.W."/>
            <person name="Zhao Z."/>
            <person name="Wu L."/>
            <person name="Kumar M."/>
            <person name="Stam H."/>
            <person name="van den Berg M.A."/>
            <person name="Pel H.J."/>
        </authorList>
    </citation>
    <scope>NUCLEOTIDE SEQUENCE [LARGE SCALE GENOMIC DNA]</scope>
    <source>
        <strain evidence="7 8">CBS 393.64</strain>
    </source>
</reference>
<dbReference type="Gene3D" id="3.20.20.80">
    <property type="entry name" value="Glycosidases"/>
    <property type="match status" value="1"/>
</dbReference>
<sequence length="565" mass="62402">MPSTTSTSQLGRLLLLPLAVSIAHAAPVSITVNARNQTGPFTPIARFFGADEPNYAYYPEGQALLSELGGQLGPAQTYFRAHNLLTTGNGIPALKWGSTNAYTEDADGNPIYNWTIIDRIFESYLERNVKPYAQIGFMPEALSSHPHPYFFNFTPSSPYDVIYTGWSYPPTNYSKWGELVYEWVKHCVEKYGASEVESWYWEVWNEPNIQYWNGTVEQFYELHDYAIDAVRRALPTARVGGFEIAGGTGGDYLANFIEHVLRGRNYATGEIGSPLDFLSFHAKGSPTYVNNTNGGYIQMGIAAQLQNIDDAFSVIASYPEIRHKPIIISECDPDGCAACITPQYDYRNGLLYPSYTAASFARALDLSVKHGVNLQGALTWAFEYDDYPYFDGFRVLTTNGIDKPVINFHRMLGKMSGQRVDATSSGQVPLDTAVASGIRDAPDVGVLASLDDGRLSVFVWHYHDDDLPKPDANITVSIEGLPWTGSGKLAHYRVDNEHSNSYTMWLKQGSPQSPTAEEYAALKAAGQLATLGDPETIHVGDGGWGEVSFTLPIHSLSLLVFEKNL</sequence>
<dbReference type="GeneID" id="25317548"/>
<dbReference type="PANTHER" id="PTHR12631:SF8">
    <property type="entry name" value="ALPHA-L-IDURONIDASE"/>
    <property type="match status" value="1"/>
</dbReference>
<evidence type="ECO:0000313" key="8">
    <source>
        <dbReference type="Proteomes" id="UP000053958"/>
    </source>
</evidence>
<dbReference type="InterPro" id="IPR049166">
    <property type="entry name" value="GH39_cat"/>
</dbReference>
<dbReference type="RefSeq" id="XP_013327400.1">
    <property type="nucleotide sequence ID" value="XM_013471946.1"/>
</dbReference>
<gene>
    <name evidence="7" type="ORF">T310_5203</name>
</gene>
<evidence type="ECO:0000256" key="1">
    <source>
        <dbReference type="ARBA" id="ARBA00008875"/>
    </source>
</evidence>
<evidence type="ECO:0000313" key="7">
    <source>
        <dbReference type="EMBL" id="KKA20788.1"/>
    </source>
</evidence>